<dbReference type="GO" id="GO:0044877">
    <property type="term" value="F:protein-containing complex binding"/>
    <property type="evidence" value="ECO:0007669"/>
    <property type="project" value="InterPro"/>
</dbReference>
<dbReference type="PANTHER" id="PTHR38035">
    <property type="entry name" value="UPF0070 PROTEIN YFGM"/>
    <property type="match status" value="1"/>
</dbReference>
<reference evidence="10 11" key="1">
    <citation type="journal article" date="2012" name="ISME J.">
        <title>Genomic insights to SAR86, an abundant and uncultivated marine bacterial lineage.</title>
        <authorList>
            <person name="Dupont C.L."/>
            <person name="Rusch D.B."/>
            <person name="Yooseph S."/>
            <person name="Lombardo M.J."/>
            <person name="Richter R.A."/>
            <person name="Valas R."/>
            <person name="Novotny M."/>
            <person name="Yee-Greenbaum J."/>
            <person name="Selengut J.D."/>
            <person name="Haft D.H."/>
            <person name="Halpern A.L."/>
            <person name="Lasken R.S."/>
            <person name="Nealson K."/>
            <person name="Friedman R."/>
            <person name="Venter J.C."/>
        </authorList>
    </citation>
    <scope>NUCLEOTIDE SEQUENCE [LARGE SCALE GENOMIC DNA]</scope>
</reference>
<sequence length="136" mass="15039">MINNYPNTGYAQLALLKDSVQEYNSGNTEISLDQFTRLKNLTNGSSGNKLLNKIASINIARINIDLLNFDEAIKVLTFLPNASQDAYVNELIGDIYLKQGNTSQSRAQYLSAASMYADEGNDVGQRLVNMKISNLK</sequence>
<dbReference type="Proteomes" id="UP000010116">
    <property type="component" value="Unassembled WGS sequence"/>
</dbReference>
<keyword evidence="4" id="KW-1133">Transmembrane helix</keyword>
<evidence type="ECO:0000256" key="1">
    <source>
        <dbReference type="ARBA" id="ARBA00004401"/>
    </source>
</evidence>
<dbReference type="Gene3D" id="1.25.40.10">
    <property type="entry name" value="Tetratricopeptide repeat domain"/>
    <property type="match status" value="1"/>
</dbReference>
<name>J5KJE3_9GAMM</name>
<evidence type="ECO:0000256" key="7">
    <source>
        <dbReference type="ARBA" id="ARBA00024197"/>
    </source>
</evidence>
<dbReference type="HOGENOM" id="CLU_1873989_0_0_6"/>
<keyword evidence="3" id="KW-0812">Transmembrane</keyword>
<evidence type="ECO:0000256" key="3">
    <source>
        <dbReference type="ARBA" id="ARBA00022692"/>
    </source>
</evidence>
<comment type="subcellular location">
    <subcellularLocation>
        <location evidence="1">Cell membrane</location>
        <topology evidence="1">Single-pass type II membrane protein</topology>
    </subcellularLocation>
</comment>
<feature type="domain" description="Ancillary SecYEG translocon subunit/Cell division coordinator CpoB TPR" evidence="9">
    <location>
        <begin position="1"/>
        <end position="135"/>
    </location>
</feature>
<comment type="similarity">
    <text evidence="7">Belongs to the YfgM family.</text>
</comment>
<dbReference type="InterPro" id="IPR011990">
    <property type="entry name" value="TPR-like_helical_dom_sf"/>
</dbReference>
<evidence type="ECO:0000256" key="2">
    <source>
        <dbReference type="ARBA" id="ARBA00022475"/>
    </source>
</evidence>
<evidence type="ECO:0000256" key="6">
    <source>
        <dbReference type="ARBA" id="ARBA00023186"/>
    </source>
</evidence>
<dbReference type="InterPro" id="IPR018704">
    <property type="entry name" value="SecYEG/CpoB_TPR"/>
</dbReference>
<dbReference type="EMBL" id="JH611161">
    <property type="protein sequence ID" value="EJP74088.1"/>
    <property type="molecule type" value="Genomic_DNA"/>
</dbReference>
<proteinExistence type="inferred from homology"/>
<protein>
    <recommendedName>
        <fullName evidence="8">Ancillary SecYEG translocon subunit</fullName>
    </recommendedName>
</protein>
<evidence type="ECO:0000313" key="11">
    <source>
        <dbReference type="Proteomes" id="UP000010116"/>
    </source>
</evidence>
<evidence type="ECO:0000256" key="4">
    <source>
        <dbReference type="ARBA" id="ARBA00022989"/>
    </source>
</evidence>
<keyword evidence="5" id="KW-0472">Membrane</keyword>
<dbReference type="InterPro" id="IPR026039">
    <property type="entry name" value="YfgM"/>
</dbReference>
<evidence type="ECO:0000256" key="5">
    <source>
        <dbReference type="ARBA" id="ARBA00023136"/>
    </source>
</evidence>
<dbReference type="AlphaFoldDB" id="J5KJE3"/>
<accession>J5KJE3</accession>
<keyword evidence="6" id="KW-0143">Chaperone</keyword>
<keyword evidence="2" id="KW-1003">Cell membrane</keyword>
<gene>
    <name evidence="10" type="ORF">NT02SARS_1412</name>
</gene>
<organism evidence="10 11">
    <name type="scientific">SAR86 cluster bacterium SAR86B</name>
    <dbReference type="NCBI Taxonomy" id="1123867"/>
    <lineage>
        <taxon>Bacteria</taxon>
        <taxon>Pseudomonadati</taxon>
        <taxon>Pseudomonadota</taxon>
        <taxon>Gammaproteobacteria</taxon>
        <taxon>SAR86 cluster</taxon>
    </lineage>
</organism>
<dbReference type="Pfam" id="PF09976">
    <property type="entry name" value="TPR_21"/>
    <property type="match status" value="1"/>
</dbReference>
<evidence type="ECO:0000256" key="8">
    <source>
        <dbReference type="ARBA" id="ARBA00024235"/>
    </source>
</evidence>
<dbReference type="GO" id="GO:0005886">
    <property type="term" value="C:plasma membrane"/>
    <property type="evidence" value="ECO:0007669"/>
    <property type="project" value="UniProtKB-SubCell"/>
</dbReference>
<dbReference type="PANTHER" id="PTHR38035:SF1">
    <property type="entry name" value="ANCILLARY SECYEG TRANSLOCON SUBUNIT"/>
    <property type="match status" value="1"/>
</dbReference>
<evidence type="ECO:0000259" key="9">
    <source>
        <dbReference type="Pfam" id="PF09976"/>
    </source>
</evidence>
<evidence type="ECO:0000313" key="10">
    <source>
        <dbReference type="EMBL" id="EJP74088.1"/>
    </source>
</evidence>